<dbReference type="Proteomes" id="UP000095009">
    <property type="component" value="Unassembled WGS sequence"/>
</dbReference>
<feature type="region of interest" description="Disordered" evidence="1">
    <location>
        <begin position="271"/>
        <end position="304"/>
    </location>
</feature>
<keyword evidence="3" id="KW-1185">Reference proteome</keyword>
<feature type="region of interest" description="Disordered" evidence="1">
    <location>
        <begin position="135"/>
        <end position="180"/>
    </location>
</feature>
<name>A0A1E3PTR1_9ASCO</name>
<protein>
    <submittedName>
        <fullName evidence="2">Uncharacterized protein</fullName>
    </submittedName>
</protein>
<gene>
    <name evidence="2" type="ORF">NADFUDRAFT_45161</name>
</gene>
<feature type="region of interest" description="Disordered" evidence="1">
    <location>
        <begin position="1"/>
        <end position="28"/>
    </location>
</feature>
<feature type="compositionally biased region" description="Polar residues" evidence="1">
    <location>
        <begin position="59"/>
        <end position="99"/>
    </location>
</feature>
<reference evidence="2 3" key="1">
    <citation type="journal article" date="2016" name="Proc. Natl. Acad. Sci. U.S.A.">
        <title>Comparative genomics of biotechnologically important yeasts.</title>
        <authorList>
            <person name="Riley R."/>
            <person name="Haridas S."/>
            <person name="Wolfe K.H."/>
            <person name="Lopes M.R."/>
            <person name="Hittinger C.T."/>
            <person name="Goeker M."/>
            <person name="Salamov A.A."/>
            <person name="Wisecaver J.H."/>
            <person name="Long T.M."/>
            <person name="Calvey C.H."/>
            <person name="Aerts A.L."/>
            <person name="Barry K.W."/>
            <person name="Choi C."/>
            <person name="Clum A."/>
            <person name="Coughlan A.Y."/>
            <person name="Deshpande S."/>
            <person name="Douglass A.P."/>
            <person name="Hanson S.J."/>
            <person name="Klenk H.-P."/>
            <person name="LaButti K.M."/>
            <person name="Lapidus A."/>
            <person name="Lindquist E.A."/>
            <person name="Lipzen A.M."/>
            <person name="Meier-Kolthoff J.P."/>
            <person name="Ohm R.A."/>
            <person name="Otillar R.P."/>
            <person name="Pangilinan J.L."/>
            <person name="Peng Y."/>
            <person name="Rokas A."/>
            <person name="Rosa C.A."/>
            <person name="Scheuner C."/>
            <person name="Sibirny A.A."/>
            <person name="Slot J.C."/>
            <person name="Stielow J.B."/>
            <person name="Sun H."/>
            <person name="Kurtzman C.P."/>
            <person name="Blackwell M."/>
            <person name="Grigoriev I.V."/>
            <person name="Jeffries T.W."/>
        </authorList>
    </citation>
    <scope>NUCLEOTIDE SEQUENCE [LARGE SCALE GENOMIC DNA]</scope>
    <source>
        <strain evidence="2 3">DSM 6958</strain>
    </source>
</reference>
<dbReference type="EMBL" id="KV454406">
    <property type="protein sequence ID" value="ODQ68678.1"/>
    <property type="molecule type" value="Genomic_DNA"/>
</dbReference>
<feature type="non-terminal residue" evidence="2">
    <location>
        <position position="383"/>
    </location>
</feature>
<feature type="compositionally biased region" description="Low complexity" evidence="1">
    <location>
        <begin position="159"/>
        <end position="171"/>
    </location>
</feature>
<feature type="compositionally biased region" description="Polar residues" evidence="1">
    <location>
        <begin position="283"/>
        <end position="304"/>
    </location>
</feature>
<accession>A0A1E3PTR1</accession>
<dbReference type="AlphaFoldDB" id="A0A1E3PTR1"/>
<proteinExistence type="predicted"/>
<evidence type="ECO:0000313" key="2">
    <source>
        <dbReference type="EMBL" id="ODQ68678.1"/>
    </source>
</evidence>
<sequence length="383" mass="40650">MASSAASFSSTSSFRSTSTTNTSASISEEIPNLMSAFDLAIINERIENQKNERHFYTKQPVSTTPMPSTRPAPSSTTDTVRSFTDTRTTQTGSASTSSNKTISALVMAATNATSSDASGPSANIPIYQQLASSSTTKFPHRPITPGHLAPSSFQNTEGSVSSPSLTSPKSVSEPDFPMPSSFSGLLSTKSTKSIKPTQPETKVIDNHLMINTDSGYVDMNRWFSAINHVSHSPPLPVLSSSLPFSLSSDNLYDSNTNTLRPIKLNISQKALMPVPPSGDSNDENSNTTPVEAHNQKSTIITNNQNAKHTTINSVVINQEGKNLNSSSAMAIKSFGSGPSVYSRIAGLGSMKNNNNNSMLTPSASTIIPTPTLEQKLALPATVN</sequence>
<evidence type="ECO:0000313" key="3">
    <source>
        <dbReference type="Proteomes" id="UP000095009"/>
    </source>
</evidence>
<organism evidence="2 3">
    <name type="scientific">Nadsonia fulvescens var. elongata DSM 6958</name>
    <dbReference type="NCBI Taxonomy" id="857566"/>
    <lineage>
        <taxon>Eukaryota</taxon>
        <taxon>Fungi</taxon>
        <taxon>Dikarya</taxon>
        <taxon>Ascomycota</taxon>
        <taxon>Saccharomycotina</taxon>
        <taxon>Dipodascomycetes</taxon>
        <taxon>Dipodascales</taxon>
        <taxon>Dipodascales incertae sedis</taxon>
        <taxon>Nadsonia</taxon>
    </lineage>
</organism>
<feature type="region of interest" description="Disordered" evidence="1">
    <location>
        <begin position="51"/>
        <end position="99"/>
    </location>
</feature>
<evidence type="ECO:0000256" key="1">
    <source>
        <dbReference type="SAM" id="MobiDB-lite"/>
    </source>
</evidence>
<feature type="compositionally biased region" description="Low complexity" evidence="1">
    <location>
        <begin position="1"/>
        <end position="27"/>
    </location>
</feature>